<dbReference type="EMBL" id="UINC01037055">
    <property type="protein sequence ID" value="SVB31961.1"/>
    <property type="molecule type" value="Genomic_DNA"/>
</dbReference>
<dbReference type="InterPro" id="IPR036866">
    <property type="entry name" value="RibonucZ/Hydroxyglut_hydro"/>
</dbReference>
<dbReference type="Gene3D" id="3.60.15.10">
    <property type="entry name" value="Ribonuclease Z/Hydroxyacylglutathione hydrolase-like"/>
    <property type="match status" value="1"/>
</dbReference>
<proteinExistence type="predicted"/>
<gene>
    <name evidence="1" type="ORF">METZ01_LOCUS184815</name>
</gene>
<sequence length="91" mass="10478">MIMREKQVELIQEFPNVVLVVHLRGAWHMIDQTKLTAETVDVYGEENTRKHYGTIILVPEGRVLNEEDESLIDFHGRSLLFLDAPSHASLH</sequence>
<evidence type="ECO:0000313" key="1">
    <source>
        <dbReference type="EMBL" id="SVB31961.1"/>
    </source>
</evidence>
<dbReference type="AlphaFoldDB" id="A0A382D2M6"/>
<name>A0A382D2M6_9ZZZZ</name>
<reference evidence="1" key="1">
    <citation type="submission" date="2018-05" db="EMBL/GenBank/DDBJ databases">
        <authorList>
            <person name="Lanie J.A."/>
            <person name="Ng W.-L."/>
            <person name="Kazmierczak K.M."/>
            <person name="Andrzejewski T.M."/>
            <person name="Davidsen T.M."/>
            <person name="Wayne K.J."/>
            <person name="Tettelin H."/>
            <person name="Glass J.I."/>
            <person name="Rusch D."/>
            <person name="Podicherti R."/>
            <person name="Tsui H.-C.T."/>
            <person name="Winkler M.E."/>
        </authorList>
    </citation>
    <scope>NUCLEOTIDE SEQUENCE</scope>
</reference>
<accession>A0A382D2M6</accession>
<protein>
    <submittedName>
        <fullName evidence="1">Uncharacterized protein</fullName>
    </submittedName>
</protein>
<organism evidence="1">
    <name type="scientific">marine metagenome</name>
    <dbReference type="NCBI Taxonomy" id="408172"/>
    <lineage>
        <taxon>unclassified sequences</taxon>
        <taxon>metagenomes</taxon>
        <taxon>ecological metagenomes</taxon>
    </lineage>
</organism>